<proteinExistence type="predicted"/>
<name>A0A7R8W8W5_9CRUS</name>
<dbReference type="EMBL" id="OB660482">
    <property type="protein sequence ID" value="CAD7224998.1"/>
    <property type="molecule type" value="Genomic_DNA"/>
</dbReference>
<accession>A0A7R8W8W5</accession>
<evidence type="ECO:0000313" key="1">
    <source>
        <dbReference type="EMBL" id="CAD7224998.1"/>
    </source>
</evidence>
<gene>
    <name evidence="1" type="ORF">CTOB1V02_LOCUS2947</name>
</gene>
<reference evidence="1" key="1">
    <citation type="submission" date="2020-11" db="EMBL/GenBank/DDBJ databases">
        <authorList>
            <person name="Tran Van P."/>
        </authorList>
    </citation>
    <scope>NUCLEOTIDE SEQUENCE</scope>
</reference>
<organism evidence="1">
    <name type="scientific">Cyprideis torosa</name>
    <dbReference type="NCBI Taxonomy" id="163714"/>
    <lineage>
        <taxon>Eukaryota</taxon>
        <taxon>Metazoa</taxon>
        <taxon>Ecdysozoa</taxon>
        <taxon>Arthropoda</taxon>
        <taxon>Crustacea</taxon>
        <taxon>Oligostraca</taxon>
        <taxon>Ostracoda</taxon>
        <taxon>Podocopa</taxon>
        <taxon>Podocopida</taxon>
        <taxon>Cytherocopina</taxon>
        <taxon>Cytheroidea</taxon>
        <taxon>Cytherideidae</taxon>
        <taxon>Cyprideis</taxon>
    </lineage>
</organism>
<protein>
    <submittedName>
        <fullName evidence="1">Uncharacterized protein</fullName>
    </submittedName>
</protein>
<sequence>MKVTFVAILFVGLLSQGAWSRPVDAEGEDRKDLESNVLKKKDAAPSQEDEKAKGLIYRLINDDDFRLKLLQTLKTEEVLSPLMDDLATHLEEKLGKTKEHWLGILKETLENTAFWRGQKITSDAFYEFIKRLQENIAGKKMNLGPETFNIFFKRMASGELKLEELKPMITAIGGEEGDLGVFDKIADALQNITKKMDEKKDQNGA</sequence>
<dbReference type="AlphaFoldDB" id="A0A7R8W8W5"/>